<reference evidence="1 2" key="1">
    <citation type="submission" date="2024-04" db="EMBL/GenBank/DDBJ databases">
        <title>Tritrichomonas musculus Genome.</title>
        <authorList>
            <person name="Alves-Ferreira E."/>
            <person name="Grigg M."/>
            <person name="Lorenzi H."/>
            <person name="Galac M."/>
        </authorList>
    </citation>
    <scope>NUCLEOTIDE SEQUENCE [LARGE SCALE GENOMIC DNA]</scope>
    <source>
        <strain evidence="1 2">EAF2021</strain>
    </source>
</reference>
<gene>
    <name evidence="1" type="ORF">M9Y10_006599</name>
</gene>
<protein>
    <submittedName>
        <fullName evidence="1">Uncharacterized protein</fullName>
    </submittedName>
</protein>
<proteinExistence type="predicted"/>
<dbReference type="Gene3D" id="3.40.50.300">
    <property type="entry name" value="P-loop containing nucleotide triphosphate hydrolases"/>
    <property type="match status" value="1"/>
</dbReference>
<sequence length="100" mass="11552">MNEKKEFLHENDKISFQPIQVKIALVGTVNCGKREMRHAFIEEFYGFSCDYNPQFSQRTVKRITINGRTVDVDVLNVGNKLPDNSINDDDKLQLSCEMLI</sequence>
<evidence type="ECO:0000313" key="1">
    <source>
        <dbReference type="EMBL" id="KAK8876395.1"/>
    </source>
</evidence>
<evidence type="ECO:0000313" key="2">
    <source>
        <dbReference type="Proteomes" id="UP001470230"/>
    </source>
</evidence>
<dbReference type="EMBL" id="JAPFFF010000012">
    <property type="protein sequence ID" value="KAK8876395.1"/>
    <property type="molecule type" value="Genomic_DNA"/>
</dbReference>
<comment type="caution">
    <text evidence="1">The sequence shown here is derived from an EMBL/GenBank/DDBJ whole genome shotgun (WGS) entry which is preliminary data.</text>
</comment>
<accession>A0ABR2JEL6</accession>
<organism evidence="1 2">
    <name type="scientific">Tritrichomonas musculus</name>
    <dbReference type="NCBI Taxonomy" id="1915356"/>
    <lineage>
        <taxon>Eukaryota</taxon>
        <taxon>Metamonada</taxon>
        <taxon>Parabasalia</taxon>
        <taxon>Tritrichomonadida</taxon>
        <taxon>Tritrichomonadidae</taxon>
        <taxon>Tritrichomonas</taxon>
    </lineage>
</organism>
<name>A0ABR2JEL6_9EUKA</name>
<keyword evidence="2" id="KW-1185">Reference proteome</keyword>
<dbReference type="InterPro" id="IPR027417">
    <property type="entry name" value="P-loop_NTPase"/>
</dbReference>
<dbReference type="Proteomes" id="UP001470230">
    <property type="component" value="Unassembled WGS sequence"/>
</dbReference>